<feature type="binding site" evidence="8">
    <location>
        <begin position="10"/>
        <end position="18"/>
    </location>
    <ligand>
        <name>ATP</name>
        <dbReference type="ChEBI" id="CHEBI:30616"/>
    </ligand>
</feature>
<comment type="catalytic activity">
    <reaction evidence="7 8">
        <text>CMP + ATP = CDP + ADP</text>
        <dbReference type="Rhea" id="RHEA:11600"/>
        <dbReference type="ChEBI" id="CHEBI:30616"/>
        <dbReference type="ChEBI" id="CHEBI:58069"/>
        <dbReference type="ChEBI" id="CHEBI:60377"/>
        <dbReference type="ChEBI" id="CHEBI:456216"/>
        <dbReference type="EC" id="2.7.4.25"/>
    </reaction>
</comment>
<keyword evidence="8" id="KW-0963">Cytoplasm</keyword>
<dbReference type="PANTHER" id="PTHR21299:SF2">
    <property type="entry name" value="CYTIDYLATE KINASE"/>
    <property type="match status" value="1"/>
</dbReference>
<name>A0A1G9GNC5_9BACT</name>
<evidence type="ECO:0000256" key="1">
    <source>
        <dbReference type="ARBA" id="ARBA00009427"/>
    </source>
</evidence>
<dbReference type="GO" id="GO:0006220">
    <property type="term" value="P:pyrimidine nucleotide metabolic process"/>
    <property type="evidence" value="ECO:0007669"/>
    <property type="project" value="UniProtKB-UniRule"/>
</dbReference>
<dbReference type="GO" id="GO:0036431">
    <property type="term" value="F:dCMP kinase activity"/>
    <property type="evidence" value="ECO:0007669"/>
    <property type="project" value="InterPro"/>
</dbReference>
<comment type="subcellular location">
    <subcellularLocation>
        <location evidence="8">Cytoplasm</location>
    </subcellularLocation>
</comment>
<dbReference type="InterPro" id="IPR011994">
    <property type="entry name" value="Cytidylate_kinase_dom"/>
</dbReference>
<dbReference type="SUPFAM" id="SSF52540">
    <property type="entry name" value="P-loop containing nucleoside triphosphate hydrolases"/>
    <property type="match status" value="1"/>
</dbReference>
<dbReference type="NCBIfam" id="TIGR00017">
    <property type="entry name" value="cmk"/>
    <property type="match status" value="1"/>
</dbReference>
<evidence type="ECO:0000256" key="6">
    <source>
        <dbReference type="ARBA" id="ARBA00047615"/>
    </source>
</evidence>
<reference evidence="10 11" key="1">
    <citation type="submission" date="2016-10" db="EMBL/GenBank/DDBJ databases">
        <authorList>
            <person name="de Groot N.N."/>
        </authorList>
    </citation>
    <scope>NUCLEOTIDE SEQUENCE [LARGE SCALE GENOMIC DNA]</scope>
    <source>
        <strain evidence="10 11">DSM 25186</strain>
    </source>
</reference>
<accession>A0A1G9GNC5</accession>
<dbReference type="GO" id="GO:0005829">
    <property type="term" value="C:cytosol"/>
    <property type="evidence" value="ECO:0007669"/>
    <property type="project" value="TreeGrafter"/>
</dbReference>
<keyword evidence="3 8" id="KW-0547">Nucleotide-binding</keyword>
<evidence type="ECO:0000256" key="8">
    <source>
        <dbReference type="HAMAP-Rule" id="MF_00238"/>
    </source>
</evidence>
<dbReference type="InterPro" id="IPR027417">
    <property type="entry name" value="P-loop_NTPase"/>
</dbReference>
<dbReference type="HAMAP" id="MF_00238">
    <property type="entry name" value="Cytidyl_kinase_type1"/>
    <property type="match status" value="1"/>
</dbReference>
<keyword evidence="11" id="KW-1185">Reference proteome</keyword>
<dbReference type="STRING" id="1075417.SAMN05421823_104166"/>
<dbReference type="GO" id="GO:0015949">
    <property type="term" value="P:nucleobase-containing small molecule interconversion"/>
    <property type="evidence" value="ECO:0007669"/>
    <property type="project" value="TreeGrafter"/>
</dbReference>
<dbReference type="OrthoDB" id="9807434at2"/>
<proteinExistence type="inferred from homology"/>
<dbReference type="RefSeq" id="WP_089682041.1">
    <property type="nucleotide sequence ID" value="NZ_FNFO01000004.1"/>
</dbReference>
<feature type="domain" description="Cytidylate kinase" evidence="9">
    <location>
        <begin position="6"/>
        <end position="220"/>
    </location>
</feature>
<keyword evidence="2 8" id="KW-0808">Transferase</keyword>
<comment type="catalytic activity">
    <reaction evidence="6 8">
        <text>dCMP + ATP = dCDP + ADP</text>
        <dbReference type="Rhea" id="RHEA:25094"/>
        <dbReference type="ChEBI" id="CHEBI:30616"/>
        <dbReference type="ChEBI" id="CHEBI:57566"/>
        <dbReference type="ChEBI" id="CHEBI:58593"/>
        <dbReference type="ChEBI" id="CHEBI:456216"/>
        <dbReference type="EC" id="2.7.4.25"/>
    </reaction>
</comment>
<dbReference type="Gene3D" id="3.40.50.300">
    <property type="entry name" value="P-loop containing nucleotide triphosphate hydrolases"/>
    <property type="match status" value="1"/>
</dbReference>
<dbReference type="CDD" id="cd02020">
    <property type="entry name" value="CMPK"/>
    <property type="match status" value="1"/>
</dbReference>
<protein>
    <recommendedName>
        <fullName evidence="8">Cytidylate kinase</fullName>
        <shortName evidence="8">CK</shortName>
        <ecNumber evidence="8">2.7.4.25</ecNumber>
    </recommendedName>
    <alternativeName>
        <fullName evidence="8">Cytidine monophosphate kinase</fullName>
        <shortName evidence="8">CMP kinase</shortName>
    </alternativeName>
</protein>
<evidence type="ECO:0000256" key="3">
    <source>
        <dbReference type="ARBA" id="ARBA00022741"/>
    </source>
</evidence>
<dbReference type="GO" id="GO:0005524">
    <property type="term" value="F:ATP binding"/>
    <property type="evidence" value="ECO:0007669"/>
    <property type="project" value="UniProtKB-UniRule"/>
</dbReference>
<dbReference type="Proteomes" id="UP000198510">
    <property type="component" value="Unassembled WGS sequence"/>
</dbReference>
<evidence type="ECO:0000256" key="7">
    <source>
        <dbReference type="ARBA" id="ARBA00048478"/>
    </source>
</evidence>
<dbReference type="PANTHER" id="PTHR21299">
    <property type="entry name" value="CYTIDYLATE KINASE/PANTOATE-BETA-ALANINE LIGASE"/>
    <property type="match status" value="1"/>
</dbReference>
<keyword evidence="5 8" id="KW-0067">ATP-binding</keyword>
<evidence type="ECO:0000313" key="10">
    <source>
        <dbReference type="EMBL" id="SDL02191.1"/>
    </source>
</evidence>
<comment type="similarity">
    <text evidence="1 8">Belongs to the cytidylate kinase family. Type 1 subfamily.</text>
</comment>
<evidence type="ECO:0000256" key="5">
    <source>
        <dbReference type="ARBA" id="ARBA00022840"/>
    </source>
</evidence>
<gene>
    <name evidence="8" type="primary">cmk</name>
    <name evidence="10" type="ORF">SAMN05421823_104166</name>
</gene>
<dbReference type="Pfam" id="PF02224">
    <property type="entry name" value="Cytidylate_kin"/>
    <property type="match status" value="1"/>
</dbReference>
<evidence type="ECO:0000259" key="9">
    <source>
        <dbReference type="Pfam" id="PF02224"/>
    </source>
</evidence>
<evidence type="ECO:0000256" key="4">
    <source>
        <dbReference type="ARBA" id="ARBA00022777"/>
    </source>
</evidence>
<dbReference type="EC" id="2.7.4.25" evidence="8"/>
<dbReference type="EMBL" id="FNFO01000004">
    <property type="protein sequence ID" value="SDL02191.1"/>
    <property type="molecule type" value="Genomic_DNA"/>
</dbReference>
<evidence type="ECO:0000313" key="11">
    <source>
        <dbReference type="Proteomes" id="UP000198510"/>
    </source>
</evidence>
<keyword evidence="4 8" id="KW-0418">Kinase</keyword>
<dbReference type="InterPro" id="IPR003136">
    <property type="entry name" value="Cytidylate_kin"/>
</dbReference>
<dbReference type="AlphaFoldDB" id="A0A1G9GNC5"/>
<sequence>MHKITVAIDGYSGCGKSTTARLVADALQYTYLDTGAMYRAVTHYFLENHVDWNDADAVAAALPRIRVSFGERRADGGRDTLLNGANVEDAIRSMAVSSKVSEVSAVPAVRRFLVAQQQQIGQAKGVVAEGRDMGTHVFPEAELKVFVTADMDVRAERRQAELQAKGQDVSLQEIRDNLTHRDRIDTSRDDTPLRQADDAEVLDTTHLTIPQQVAWVVERARTRMHDGKE</sequence>
<dbReference type="GO" id="GO:0036430">
    <property type="term" value="F:CMP kinase activity"/>
    <property type="evidence" value="ECO:0007669"/>
    <property type="project" value="RHEA"/>
</dbReference>
<organism evidence="10 11">
    <name type="scientific">Catalinimonas alkaloidigena</name>
    <dbReference type="NCBI Taxonomy" id="1075417"/>
    <lineage>
        <taxon>Bacteria</taxon>
        <taxon>Pseudomonadati</taxon>
        <taxon>Bacteroidota</taxon>
        <taxon>Cytophagia</taxon>
        <taxon>Cytophagales</taxon>
        <taxon>Catalimonadaceae</taxon>
        <taxon>Catalinimonas</taxon>
    </lineage>
</organism>
<evidence type="ECO:0000256" key="2">
    <source>
        <dbReference type="ARBA" id="ARBA00022679"/>
    </source>
</evidence>